<feature type="non-terminal residue" evidence="2">
    <location>
        <position position="237"/>
    </location>
</feature>
<dbReference type="OrthoDB" id="442028at2759"/>
<proteinExistence type="predicted"/>
<evidence type="ECO:0000313" key="3">
    <source>
        <dbReference type="Proteomes" id="UP000649617"/>
    </source>
</evidence>
<keyword evidence="3" id="KW-1185">Reference proteome</keyword>
<accession>A0A812WAM1</accession>
<evidence type="ECO:0000256" key="1">
    <source>
        <dbReference type="SAM" id="MobiDB-lite"/>
    </source>
</evidence>
<sequence length="237" mass="26096">AIGLSSGAHLLALAEDADARIQVEAETDSIPQSLLSDRGPSKRSPPSVTSMGSAMTEQVEMFEELSQLTFLLNVSTELIDVGEVYMRFARQTDDDQFRFGMPSLKRFIRPLDWLAVEAQLRHFAHAARTSKPKSRCLPPMMLRIPGESRSYLRARSASIKSMFTGPRPPNQPAWIHLTLSKFNEERIRNQGDAPLLEVVHEASNGSKDAAQSAEQSTELSADRSAELSAELSGELSA</sequence>
<reference evidence="2" key="1">
    <citation type="submission" date="2021-02" db="EMBL/GenBank/DDBJ databases">
        <authorList>
            <person name="Dougan E. K."/>
            <person name="Rhodes N."/>
            <person name="Thang M."/>
            <person name="Chan C."/>
        </authorList>
    </citation>
    <scope>NUCLEOTIDE SEQUENCE</scope>
</reference>
<gene>
    <name evidence="2" type="ORF">SPIL2461_LOCUS18099</name>
</gene>
<comment type="caution">
    <text evidence="2">The sequence shown here is derived from an EMBL/GenBank/DDBJ whole genome shotgun (WGS) entry which is preliminary data.</text>
</comment>
<feature type="compositionally biased region" description="Polar residues" evidence="1">
    <location>
        <begin position="44"/>
        <end position="53"/>
    </location>
</feature>
<feature type="region of interest" description="Disordered" evidence="1">
    <location>
        <begin position="198"/>
        <end position="237"/>
    </location>
</feature>
<dbReference type="AlphaFoldDB" id="A0A812WAM1"/>
<dbReference type="EMBL" id="CAJNIZ010043591">
    <property type="protein sequence ID" value="CAE7663688.1"/>
    <property type="molecule type" value="Genomic_DNA"/>
</dbReference>
<feature type="non-terminal residue" evidence="2">
    <location>
        <position position="1"/>
    </location>
</feature>
<name>A0A812WAM1_SYMPI</name>
<evidence type="ECO:0000313" key="2">
    <source>
        <dbReference type="EMBL" id="CAE7663688.1"/>
    </source>
</evidence>
<organism evidence="2 3">
    <name type="scientific">Symbiodinium pilosum</name>
    <name type="common">Dinoflagellate</name>
    <dbReference type="NCBI Taxonomy" id="2952"/>
    <lineage>
        <taxon>Eukaryota</taxon>
        <taxon>Sar</taxon>
        <taxon>Alveolata</taxon>
        <taxon>Dinophyceae</taxon>
        <taxon>Suessiales</taxon>
        <taxon>Symbiodiniaceae</taxon>
        <taxon>Symbiodinium</taxon>
    </lineage>
</organism>
<dbReference type="Proteomes" id="UP000649617">
    <property type="component" value="Unassembled WGS sequence"/>
</dbReference>
<protein>
    <submittedName>
        <fullName evidence="2">Uncharacterized protein</fullName>
    </submittedName>
</protein>
<feature type="region of interest" description="Disordered" evidence="1">
    <location>
        <begin position="30"/>
        <end position="53"/>
    </location>
</feature>